<evidence type="ECO:0000256" key="2">
    <source>
        <dbReference type="ARBA" id="ARBA00004196"/>
    </source>
</evidence>
<dbReference type="Pfam" id="PF13855">
    <property type="entry name" value="LRR_8"/>
    <property type="match status" value="1"/>
</dbReference>
<feature type="domain" description="Leucine-rich repeat-containing N-terminal plant-type" evidence="10">
    <location>
        <begin position="363"/>
        <end position="396"/>
    </location>
</feature>
<dbReference type="PANTHER" id="PTHR48059:SF4">
    <property type="entry name" value="POLYGALACTURONASE INHIBITOR 1-RELATED"/>
    <property type="match status" value="1"/>
</dbReference>
<reference evidence="11 12" key="1">
    <citation type="submission" date="2016-09" db="EMBL/GenBank/DDBJ databases">
        <title>The draft genome of Dichanthelium oligosanthes: A C3 panicoid grass species.</title>
        <authorList>
            <person name="Studer A.J."/>
            <person name="Schnable J.C."/>
            <person name="Brutnell T.P."/>
        </authorList>
    </citation>
    <scope>NUCLEOTIDE SEQUENCE [LARGE SCALE GENOMIC DNA]</scope>
    <source>
        <strain evidence="12">cv. Kellogg 1175</strain>
        <tissue evidence="11">Leaf</tissue>
    </source>
</reference>
<feature type="domain" description="Leucine-rich repeat-containing N-terminal plant-type" evidence="10">
    <location>
        <begin position="68"/>
        <end position="106"/>
    </location>
</feature>
<evidence type="ECO:0000313" key="11">
    <source>
        <dbReference type="EMBL" id="OEL24479.1"/>
    </source>
</evidence>
<dbReference type="InterPro" id="IPR032675">
    <property type="entry name" value="LRR_dom_sf"/>
</dbReference>
<evidence type="ECO:0000256" key="1">
    <source>
        <dbReference type="ARBA" id="ARBA00004167"/>
    </source>
</evidence>
<accession>A0A1E5VH78</accession>
<evidence type="ECO:0000313" key="12">
    <source>
        <dbReference type="Proteomes" id="UP000095767"/>
    </source>
</evidence>
<feature type="transmembrane region" description="Helical" evidence="9">
    <location>
        <begin position="37"/>
        <end position="57"/>
    </location>
</feature>
<evidence type="ECO:0000256" key="3">
    <source>
        <dbReference type="ARBA" id="ARBA00022614"/>
    </source>
</evidence>
<evidence type="ECO:0000256" key="8">
    <source>
        <dbReference type="ARBA" id="ARBA00038043"/>
    </source>
</evidence>
<keyword evidence="7 9" id="KW-0472">Membrane</keyword>
<dbReference type="PANTHER" id="PTHR48059">
    <property type="entry name" value="POLYGALACTURONASE INHIBITOR 1"/>
    <property type="match status" value="1"/>
</dbReference>
<keyword evidence="3" id="KW-0433">Leucine-rich repeat</keyword>
<dbReference type="Pfam" id="PF00560">
    <property type="entry name" value="LRR_1"/>
    <property type="match status" value="2"/>
</dbReference>
<dbReference type="EMBL" id="LWDX02039609">
    <property type="protein sequence ID" value="OEL24479.1"/>
    <property type="molecule type" value="Genomic_DNA"/>
</dbReference>
<evidence type="ECO:0000256" key="6">
    <source>
        <dbReference type="ARBA" id="ARBA00022989"/>
    </source>
</evidence>
<comment type="subcellular location">
    <subcellularLocation>
        <location evidence="2">Cell envelope</location>
    </subcellularLocation>
    <subcellularLocation>
        <location evidence="1">Membrane</location>
        <topology evidence="1">Single-pass membrane protein</topology>
    </subcellularLocation>
</comment>
<dbReference type="AlphaFoldDB" id="A0A1E5VH78"/>
<dbReference type="STRING" id="888268.A0A1E5VH78"/>
<keyword evidence="12" id="KW-1185">Reference proteome</keyword>
<dbReference type="GO" id="GO:0016020">
    <property type="term" value="C:membrane"/>
    <property type="evidence" value="ECO:0007669"/>
    <property type="project" value="UniProtKB-SubCell"/>
</dbReference>
<dbReference type="Pfam" id="PF08263">
    <property type="entry name" value="LRRNT_2"/>
    <property type="match status" value="2"/>
</dbReference>
<dbReference type="InterPro" id="IPR001611">
    <property type="entry name" value="Leu-rich_rpt"/>
</dbReference>
<dbReference type="FunFam" id="3.80.10.10:FF:000095">
    <property type="entry name" value="LRR receptor-like serine/threonine-protein kinase GSO1"/>
    <property type="match status" value="2"/>
</dbReference>
<evidence type="ECO:0000256" key="7">
    <source>
        <dbReference type="ARBA" id="ARBA00023136"/>
    </source>
</evidence>
<protein>
    <submittedName>
        <fullName evidence="11">Polygalacturonase inhibitor</fullName>
    </submittedName>
</protein>
<proteinExistence type="inferred from homology"/>
<evidence type="ECO:0000256" key="5">
    <source>
        <dbReference type="ARBA" id="ARBA00022737"/>
    </source>
</evidence>
<evidence type="ECO:0000259" key="10">
    <source>
        <dbReference type="Pfam" id="PF08263"/>
    </source>
</evidence>
<evidence type="ECO:0000256" key="4">
    <source>
        <dbReference type="ARBA" id="ARBA00022692"/>
    </source>
</evidence>
<dbReference type="OrthoDB" id="676979at2759"/>
<dbReference type="InterPro" id="IPR013210">
    <property type="entry name" value="LRR_N_plant-typ"/>
</dbReference>
<keyword evidence="5" id="KW-0677">Repeat</keyword>
<gene>
    <name evidence="11" type="ORF">BAE44_0014500</name>
</gene>
<dbReference type="Proteomes" id="UP000095767">
    <property type="component" value="Unassembled WGS sequence"/>
</dbReference>
<sequence>MDVSHNAITGGIPAQVANLTNLYFFNIRSSMKTRTRMFLRTSLLVLLLLAATTPHLAVAGGSGKDRCHPSDNAALIAIKAAFGNPYYFASWTPDYPCCRWYDVDCDANGRVVGLSVFQDANVTGPIPDAIAGLTHLQNLLWHHLPALSGPIPRAIAKLSRLSQLTISNTAVSGPVPSFLGALTNLAFLDLSFNSLTGAIPASLAALPGLSAINLSRNRLNGTVPPLLLSKASGEAYLVLSHNNLSDSIPAEFAAVNFVHVDLSRNAFTGDASGLFGRVRDLQYLDLSRNALSFNLSGVELPENIYFTDMSHNAIYGGIPAQVANLTNLHFFNVSYNRLCGAVPTGGNMASMDAYSYQHNKCLAALLAVKAAFGNASYFQSWMADIPCCHWFGVRCDATSSSSSSPTTTGGRRVVSLAIMRDANVSGPVPGAAIARLTGLQELLFLHVPGVSGAIPPALARLSALTDLTISRTGVSGPVPAFLGKLRALRSLDLSFNALTGAIPSSLAALPRLSSINLGRNRLTGAIPPLLLSKAGPEAFLTLSHNNLSGNVPPEFAAVSFMQVDLSRNALTGDASVLFGRGGVLLVSVNLSRNALSFDMSRLEFPERLASLDVSHNAIHGGVPAGAGNLSQLMFFNVSYNQLCGELPSGLASFEVYSFRHNKCLCGAPLPACQA</sequence>
<name>A0A1E5VH78_9POAL</name>
<comment type="caution">
    <text evidence="11">The sequence shown here is derived from an EMBL/GenBank/DDBJ whole genome shotgun (WGS) entry which is preliminary data.</text>
</comment>
<dbReference type="InterPro" id="IPR003591">
    <property type="entry name" value="Leu-rich_rpt_typical-subtyp"/>
</dbReference>
<keyword evidence="6 9" id="KW-1133">Transmembrane helix</keyword>
<organism evidence="11 12">
    <name type="scientific">Dichanthelium oligosanthes</name>
    <dbReference type="NCBI Taxonomy" id="888268"/>
    <lineage>
        <taxon>Eukaryota</taxon>
        <taxon>Viridiplantae</taxon>
        <taxon>Streptophyta</taxon>
        <taxon>Embryophyta</taxon>
        <taxon>Tracheophyta</taxon>
        <taxon>Spermatophyta</taxon>
        <taxon>Magnoliopsida</taxon>
        <taxon>Liliopsida</taxon>
        <taxon>Poales</taxon>
        <taxon>Poaceae</taxon>
        <taxon>PACMAD clade</taxon>
        <taxon>Panicoideae</taxon>
        <taxon>Panicodae</taxon>
        <taxon>Paniceae</taxon>
        <taxon>Dichantheliinae</taxon>
        <taxon>Dichanthelium</taxon>
    </lineage>
</organism>
<comment type="similarity">
    <text evidence="8">Belongs to the polygalacturonase-inhibiting protein family.</text>
</comment>
<dbReference type="InterPro" id="IPR051848">
    <property type="entry name" value="PGIP"/>
</dbReference>
<dbReference type="SMART" id="SM00369">
    <property type="entry name" value="LRR_TYP"/>
    <property type="match status" value="5"/>
</dbReference>
<dbReference type="SUPFAM" id="SSF52058">
    <property type="entry name" value="L domain-like"/>
    <property type="match status" value="2"/>
</dbReference>
<evidence type="ECO:0000256" key="9">
    <source>
        <dbReference type="SAM" id="Phobius"/>
    </source>
</evidence>
<dbReference type="PRINTS" id="PR00019">
    <property type="entry name" value="LEURICHRPT"/>
</dbReference>
<dbReference type="Gene3D" id="3.80.10.10">
    <property type="entry name" value="Ribonuclease Inhibitor"/>
    <property type="match status" value="2"/>
</dbReference>
<keyword evidence="4 9" id="KW-0812">Transmembrane</keyword>